<name>A0ABS2NQD7_9FIRM</name>
<dbReference type="PANTHER" id="PTHR33055">
    <property type="entry name" value="TRANSPOSASE FOR INSERTION SEQUENCE ELEMENT IS1111A"/>
    <property type="match status" value="1"/>
</dbReference>
<protein>
    <submittedName>
        <fullName evidence="3">Transposase</fullName>
    </submittedName>
</protein>
<evidence type="ECO:0000313" key="4">
    <source>
        <dbReference type="Proteomes" id="UP001314796"/>
    </source>
</evidence>
<dbReference type="InterPro" id="IPR002525">
    <property type="entry name" value="Transp_IS110-like_N"/>
</dbReference>
<evidence type="ECO:0000259" key="2">
    <source>
        <dbReference type="Pfam" id="PF02371"/>
    </source>
</evidence>
<evidence type="ECO:0000313" key="3">
    <source>
        <dbReference type="EMBL" id="MBM7615102.1"/>
    </source>
</evidence>
<dbReference type="Pfam" id="PF02371">
    <property type="entry name" value="Transposase_20"/>
    <property type="match status" value="1"/>
</dbReference>
<keyword evidence="4" id="KW-1185">Reference proteome</keyword>
<comment type="caution">
    <text evidence="3">The sequence shown here is derived from an EMBL/GenBank/DDBJ whole genome shotgun (WGS) entry which is preliminary data.</text>
</comment>
<dbReference type="PANTHER" id="PTHR33055:SF17">
    <property type="entry name" value="THIRD ORF IN TRANSPOSON ISC1491"/>
    <property type="match status" value="1"/>
</dbReference>
<dbReference type="InterPro" id="IPR047650">
    <property type="entry name" value="Transpos_IS110"/>
</dbReference>
<gene>
    <name evidence="3" type="ORF">JOC73_001664</name>
</gene>
<dbReference type="Pfam" id="PF01548">
    <property type="entry name" value="DEDD_Tnp_IS110"/>
    <property type="match status" value="1"/>
</dbReference>
<feature type="domain" description="Transposase IS116/IS110/IS902 C-terminal" evidence="2">
    <location>
        <begin position="285"/>
        <end position="342"/>
    </location>
</feature>
<dbReference type="RefSeq" id="WP_330613143.1">
    <property type="nucleotide sequence ID" value="NZ_JAFBEE010000009.1"/>
</dbReference>
<reference evidence="3 4" key="1">
    <citation type="submission" date="2021-01" db="EMBL/GenBank/DDBJ databases">
        <title>Genomic Encyclopedia of Type Strains, Phase IV (KMG-IV): sequencing the most valuable type-strain genomes for metagenomic binning, comparative biology and taxonomic classification.</title>
        <authorList>
            <person name="Goeker M."/>
        </authorList>
    </citation>
    <scope>NUCLEOTIDE SEQUENCE [LARGE SCALE GENOMIC DNA]</scope>
    <source>
        <strain evidence="3 4">DSM 25890</strain>
    </source>
</reference>
<feature type="domain" description="Transposase IS110-like N-terminal" evidence="1">
    <location>
        <begin position="10"/>
        <end position="168"/>
    </location>
</feature>
<sequence>MSNYYNVPVVGIDVSADFSMVAILAPNGDIYRKPFKINHDASSFNYLLEQIKKVEEEFATKIALFMEATGIYHLTLFYFLQDNEVNSFVINPLVTNCTKNKNIRKVKNDKTDAISIAKLGKYENIKASSWLDTSVYTLRNLWLEYYDLVDSRANLKKKLSSDLRLTFPGYQDGFSDITGNTSLAILEAYSTPETIAKAPKDEVVNLLSTHSRKGILWAQKVYIKLMMATENARAIGVKYVAFSSKIQRYLNLLSANTTEIDTLLNQIKDILTSESLSEAFRQGVKLLTTLSGVGFITAVTIVCEIGDITRFKKSKQLTAFFGIDPSVNQSGKFNSTQNKMSK</sequence>
<accession>A0ABS2NQD7</accession>
<proteinExistence type="predicted"/>
<dbReference type="InterPro" id="IPR003346">
    <property type="entry name" value="Transposase_20"/>
</dbReference>
<dbReference type="EMBL" id="JAFBEE010000009">
    <property type="protein sequence ID" value="MBM7615102.1"/>
    <property type="molecule type" value="Genomic_DNA"/>
</dbReference>
<evidence type="ECO:0000259" key="1">
    <source>
        <dbReference type="Pfam" id="PF01548"/>
    </source>
</evidence>
<organism evidence="3 4">
    <name type="scientific">Alkaliphilus hydrothermalis</name>
    <dbReference type="NCBI Taxonomy" id="1482730"/>
    <lineage>
        <taxon>Bacteria</taxon>
        <taxon>Bacillati</taxon>
        <taxon>Bacillota</taxon>
        <taxon>Clostridia</taxon>
        <taxon>Peptostreptococcales</taxon>
        <taxon>Natronincolaceae</taxon>
        <taxon>Alkaliphilus</taxon>
    </lineage>
</organism>
<dbReference type="NCBIfam" id="NF033542">
    <property type="entry name" value="transpos_IS110"/>
    <property type="match status" value="1"/>
</dbReference>
<dbReference type="Proteomes" id="UP001314796">
    <property type="component" value="Unassembled WGS sequence"/>
</dbReference>